<dbReference type="Pfam" id="PF00392">
    <property type="entry name" value="GntR"/>
    <property type="match status" value="1"/>
</dbReference>
<dbReference type="PRINTS" id="PR00035">
    <property type="entry name" value="HTHGNTR"/>
</dbReference>
<dbReference type="RefSeq" id="WP_306857287.1">
    <property type="nucleotide sequence ID" value="NZ_CP132968.1"/>
</dbReference>
<accession>A0AAQ3PTU2</accession>
<dbReference type="Proteomes" id="UP001243496">
    <property type="component" value="Chromosome"/>
</dbReference>
<dbReference type="InterPro" id="IPR008920">
    <property type="entry name" value="TF_FadR/GntR_C"/>
</dbReference>
<dbReference type="CDD" id="cd07377">
    <property type="entry name" value="WHTH_GntR"/>
    <property type="match status" value="1"/>
</dbReference>
<dbReference type="EMBL" id="CP132968">
    <property type="protein sequence ID" value="WMD16869.1"/>
    <property type="molecule type" value="Genomic_DNA"/>
</dbReference>
<dbReference type="GO" id="GO:0003700">
    <property type="term" value="F:DNA-binding transcription factor activity"/>
    <property type="evidence" value="ECO:0007669"/>
    <property type="project" value="InterPro"/>
</dbReference>
<protein>
    <submittedName>
        <fullName evidence="5">GntR family transcriptional regulator</fullName>
    </submittedName>
</protein>
<feature type="domain" description="HTH gntR-type" evidence="4">
    <location>
        <begin position="6"/>
        <end position="73"/>
    </location>
</feature>
<evidence type="ECO:0000256" key="3">
    <source>
        <dbReference type="ARBA" id="ARBA00023163"/>
    </source>
</evidence>
<dbReference type="AlphaFoldDB" id="A0AAQ3PTU2"/>
<evidence type="ECO:0000259" key="4">
    <source>
        <dbReference type="PROSITE" id="PS50949"/>
    </source>
</evidence>
<dbReference type="Gene3D" id="1.10.10.10">
    <property type="entry name" value="Winged helix-like DNA-binding domain superfamily/Winged helix DNA-binding domain"/>
    <property type="match status" value="1"/>
</dbReference>
<name>A0AAQ3PTU2_ANAHA</name>
<sequence>MGKADINLKQIAYETIKEKIINCEYMPNDILSEMMLMKEIDASRTPIREALNMLSQEGLVKIIPKKGIMVLPLTIKEVAMTFEARMLMEPYILETYHQYIDMKKLEEIKKKTEKILGREINEQEDSEIFCDLDDKLHRTIANACRNKYLNMNLSRIYDQNMRIRVLGEKNIWERHKVAAKEHIEIINYIQDEDIKSAVAAIRVHLIHSKEAAFSSLMQ</sequence>
<reference evidence="5" key="1">
    <citation type="submission" date="2023-08" db="EMBL/GenBank/DDBJ databases">
        <title>Complete Genome Sequences of butyrate producing Anaerostipes hadrus strains BA1 and GIF7 isolated from the terminal ileum of a healthy lean male.</title>
        <authorList>
            <person name="Low A."/>
            <person name="Sheludchenko M."/>
            <person name="Cheng H.E."/>
            <person name="Koh X.Q."/>
            <person name="Lee J."/>
        </authorList>
    </citation>
    <scope>NUCLEOTIDE SEQUENCE</scope>
    <source>
        <strain evidence="5">BA1</strain>
    </source>
</reference>
<dbReference type="Pfam" id="PF07729">
    <property type="entry name" value="FCD"/>
    <property type="match status" value="1"/>
</dbReference>
<dbReference type="InterPro" id="IPR036390">
    <property type="entry name" value="WH_DNA-bd_sf"/>
</dbReference>
<keyword evidence="1" id="KW-0805">Transcription regulation</keyword>
<keyword evidence="3" id="KW-0804">Transcription</keyword>
<dbReference type="Gene3D" id="1.20.120.530">
    <property type="entry name" value="GntR ligand-binding domain-like"/>
    <property type="match status" value="1"/>
</dbReference>
<gene>
    <name evidence="5" type="ORF">RBI15_01860</name>
</gene>
<dbReference type="PROSITE" id="PS50949">
    <property type="entry name" value="HTH_GNTR"/>
    <property type="match status" value="1"/>
</dbReference>
<dbReference type="InterPro" id="IPR000524">
    <property type="entry name" value="Tscrpt_reg_HTH_GntR"/>
</dbReference>
<dbReference type="SUPFAM" id="SSF48008">
    <property type="entry name" value="GntR ligand-binding domain-like"/>
    <property type="match status" value="1"/>
</dbReference>
<dbReference type="GeneID" id="92740112"/>
<dbReference type="SUPFAM" id="SSF46785">
    <property type="entry name" value="Winged helix' DNA-binding domain"/>
    <property type="match status" value="1"/>
</dbReference>
<dbReference type="SMART" id="SM00345">
    <property type="entry name" value="HTH_GNTR"/>
    <property type="match status" value="1"/>
</dbReference>
<evidence type="ECO:0000256" key="2">
    <source>
        <dbReference type="ARBA" id="ARBA00023125"/>
    </source>
</evidence>
<dbReference type="PANTHER" id="PTHR43537">
    <property type="entry name" value="TRANSCRIPTIONAL REGULATOR, GNTR FAMILY"/>
    <property type="match status" value="1"/>
</dbReference>
<organism evidence="5 6">
    <name type="scientific">Anaerostipes hadrus</name>
    <dbReference type="NCBI Taxonomy" id="649756"/>
    <lineage>
        <taxon>Bacteria</taxon>
        <taxon>Bacillati</taxon>
        <taxon>Bacillota</taxon>
        <taxon>Clostridia</taxon>
        <taxon>Lachnospirales</taxon>
        <taxon>Lachnospiraceae</taxon>
        <taxon>Anaerostipes</taxon>
    </lineage>
</organism>
<dbReference type="SMART" id="SM00895">
    <property type="entry name" value="FCD"/>
    <property type="match status" value="1"/>
</dbReference>
<keyword evidence="2" id="KW-0238">DNA-binding</keyword>
<proteinExistence type="predicted"/>
<evidence type="ECO:0000313" key="6">
    <source>
        <dbReference type="Proteomes" id="UP001243496"/>
    </source>
</evidence>
<evidence type="ECO:0000256" key="1">
    <source>
        <dbReference type="ARBA" id="ARBA00023015"/>
    </source>
</evidence>
<dbReference type="InterPro" id="IPR011711">
    <property type="entry name" value="GntR_C"/>
</dbReference>
<evidence type="ECO:0000313" key="5">
    <source>
        <dbReference type="EMBL" id="WMD16869.1"/>
    </source>
</evidence>
<dbReference type="PANTHER" id="PTHR43537:SF24">
    <property type="entry name" value="GLUCONATE OPERON TRANSCRIPTIONAL REPRESSOR"/>
    <property type="match status" value="1"/>
</dbReference>
<dbReference type="GO" id="GO:0003677">
    <property type="term" value="F:DNA binding"/>
    <property type="evidence" value="ECO:0007669"/>
    <property type="project" value="UniProtKB-KW"/>
</dbReference>
<dbReference type="InterPro" id="IPR036388">
    <property type="entry name" value="WH-like_DNA-bd_sf"/>
</dbReference>